<dbReference type="Gene3D" id="3.60.10.10">
    <property type="entry name" value="Endonuclease/exonuclease/phosphatase"/>
    <property type="match status" value="1"/>
</dbReference>
<proteinExistence type="predicted"/>
<dbReference type="SUPFAM" id="SSF56219">
    <property type="entry name" value="DNase I-like"/>
    <property type="match status" value="1"/>
</dbReference>
<evidence type="ECO:0000313" key="2">
    <source>
        <dbReference type="RefSeq" id="XP_071925709.1"/>
    </source>
</evidence>
<accession>A0ABM4W1P1</accession>
<sequence length="346" mass="39991">MGRDNGVQFVALFEPKLHVSRVEPIRMRLSFDYAIVNVSEDLWIFYNCPFVCSIVGNSNQHISLSIQHPWLPGPMIFSFVHALCSVEGRRDLWKKLLADKPYSLPWCIGGDFNVIVDAHEKRGGRPFSVAEGIEFLSFMEEAEVFDAGFSGSSFTWCNNRRGTARIWKRLDRLLINRECTELASAISVVHLARHPSDHALLRISFATRLDNRLRPFRFLNVWTFKPELLDVVRMAWSTEIQGSPLRILCSMLLATRRAIQQWNKQYFANISTAVADAEAGLARAQEGVEHYDSVEGREELHKAQAELNRVLAIQEQFWRQKSRVKWLNSEDRNTRYFHAVVKQRRV</sequence>
<reference evidence="1" key="1">
    <citation type="journal article" date="2025" name="Foods">
        <title>Unveiling the Microbial Signatures of Arabica Coffee Cherries: Insights into Ripeness Specific Diversity, Functional Traits, and Implications for Quality and Safety.</title>
        <authorList>
            <consortium name="RefSeq"/>
            <person name="Tenea G.N."/>
            <person name="Cifuentes V."/>
            <person name="Reyes P."/>
            <person name="Cevallos-Vallejos M."/>
        </authorList>
    </citation>
    <scope>NUCLEOTIDE SEQUENCE [LARGE SCALE GENOMIC DNA]</scope>
</reference>
<dbReference type="GeneID" id="140016171"/>
<dbReference type="Proteomes" id="UP001652660">
    <property type="component" value="Chromosome 1e"/>
</dbReference>
<dbReference type="RefSeq" id="XP_071925709.1">
    <property type="nucleotide sequence ID" value="XM_072069608.1"/>
</dbReference>
<evidence type="ECO:0000313" key="1">
    <source>
        <dbReference type="Proteomes" id="UP001652660"/>
    </source>
</evidence>
<keyword evidence="1" id="KW-1185">Reference proteome</keyword>
<dbReference type="PANTHER" id="PTHR33710">
    <property type="entry name" value="BNAC02G09200D PROTEIN"/>
    <property type="match status" value="1"/>
</dbReference>
<reference evidence="2" key="2">
    <citation type="submission" date="2025-08" db="UniProtKB">
        <authorList>
            <consortium name="RefSeq"/>
        </authorList>
    </citation>
    <scope>IDENTIFICATION</scope>
    <source>
        <tissue evidence="2">Leaves</tissue>
    </source>
</reference>
<protein>
    <submittedName>
        <fullName evidence="2">Uncharacterized protein</fullName>
    </submittedName>
</protein>
<dbReference type="PANTHER" id="PTHR33710:SF35">
    <property type="entry name" value="RNA-DIRECTED DNA POLYMERASE (REVERSE TRANSCRIPTASE)_ RIBONUCLEASE H"/>
    <property type="match status" value="1"/>
</dbReference>
<gene>
    <name evidence="2" type="primary">LOC140016171</name>
</gene>
<name>A0ABM4W1P1_COFAR</name>
<organism evidence="1 2">
    <name type="scientific">Coffea arabica</name>
    <name type="common">Arabian coffee</name>
    <dbReference type="NCBI Taxonomy" id="13443"/>
    <lineage>
        <taxon>Eukaryota</taxon>
        <taxon>Viridiplantae</taxon>
        <taxon>Streptophyta</taxon>
        <taxon>Embryophyta</taxon>
        <taxon>Tracheophyta</taxon>
        <taxon>Spermatophyta</taxon>
        <taxon>Magnoliopsida</taxon>
        <taxon>eudicotyledons</taxon>
        <taxon>Gunneridae</taxon>
        <taxon>Pentapetalae</taxon>
        <taxon>asterids</taxon>
        <taxon>lamiids</taxon>
        <taxon>Gentianales</taxon>
        <taxon>Rubiaceae</taxon>
        <taxon>Ixoroideae</taxon>
        <taxon>Gardenieae complex</taxon>
        <taxon>Bertiereae - Coffeeae clade</taxon>
        <taxon>Coffeeae</taxon>
        <taxon>Coffea</taxon>
    </lineage>
</organism>
<dbReference type="InterPro" id="IPR036691">
    <property type="entry name" value="Endo/exonu/phosph_ase_sf"/>
</dbReference>